<comment type="caution">
    <text evidence="1">The sequence shown here is derived from an EMBL/GenBank/DDBJ whole genome shotgun (WGS) entry which is preliminary data.</text>
</comment>
<evidence type="ECO:0000313" key="1">
    <source>
        <dbReference type="EMBL" id="KAI0091953.1"/>
    </source>
</evidence>
<gene>
    <name evidence="1" type="ORF">BDY19DRAFT_990709</name>
</gene>
<dbReference type="EMBL" id="MU274904">
    <property type="protein sequence ID" value="KAI0091953.1"/>
    <property type="molecule type" value="Genomic_DNA"/>
</dbReference>
<name>A0ACB8UCA9_9APHY</name>
<reference evidence="1" key="1">
    <citation type="journal article" date="2021" name="Environ. Microbiol.">
        <title>Gene family expansions and transcriptome signatures uncover fungal adaptations to wood decay.</title>
        <authorList>
            <person name="Hage H."/>
            <person name="Miyauchi S."/>
            <person name="Viragh M."/>
            <person name="Drula E."/>
            <person name="Min B."/>
            <person name="Chaduli D."/>
            <person name="Navarro D."/>
            <person name="Favel A."/>
            <person name="Norest M."/>
            <person name="Lesage-Meessen L."/>
            <person name="Balint B."/>
            <person name="Merenyi Z."/>
            <person name="de Eugenio L."/>
            <person name="Morin E."/>
            <person name="Martinez A.T."/>
            <person name="Baldrian P."/>
            <person name="Stursova M."/>
            <person name="Martinez M.J."/>
            <person name="Novotny C."/>
            <person name="Magnuson J.K."/>
            <person name="Spatafora J.W."/>
            <person name="Maurice S."/>
            <person name="Pangilinan J."/>
            <person name="Andreopoulos W."/>
            <person name="LaButti K."/>
            <person name="Hundley H."/>
            <person name="Na H."/>
            <person name="Kuo A."/>
            <person name="Barry K."/>
            <person name="Lipzen A."/>
            <person name="Henrissat B."/>
            <person name="Riley R."/>
            <person name="Ahrendt S."/>
            <person name="Nagy L.G."/>
            <person name="Grigoriev I.V."/>
            <person name="Martin F."/>
            <person name="Rosso M.N."/>
        </authorList>
    </citation>
    <scope>NUCLEOTIDE SEQUENCE</scope>
    <source>
        <strain evidence="1">CBS 384.51</strain>
    </source>
</reference>
<sequence length="195" mass="21510">MPNTILNPAQLVDEFKKSGEFDRLRRELLTEFRDAAGFAAFMTRVEDITRRKLTEEGKILTMSETSVIRELTQELNRYPLVERTVAETPKLSDPTFASAVRESITRILHEDRGGKQADSATPSHTGTPHNGIGDKKPSLSVQIQNSTDDQGETSATQRNGVVTKADDAEQDGYESEDSAMLESPLSDKNPLEAAS</sequence>
<keyword evidence="2" id="KW-1185">Reference proteome</keyword>
<accession>A0ACB8UCA9</accession>
<evidence type="ECO:0000313" key="2">
    <source>
        <dbReference type="Proteomes" id="UP001055072"/>
    </source>
</evidence>
<protein>
    <submittedName>
        <fullName evidence="1">Uncharacterized protein</fullName>
    </submittedName>
</protein>
<dbReference type="Proteomes" id="UP001055072">
    <property type="component" value="Unassembled WGS sequence"/>
</dbReference>
<organism evidence="1 2">
    <name type="scientific">Irpex rosettiformis</name>
    <dbReference type="NCBI Taxonomy" id="378272"/>
    <lineage>
        <taxon>Eukaryota</taxon>
        <taxon>Fungi</taxon>
        <taxon>Dikarya</taxon>
        <taxon>Basidiomycota</taxon>
        <taxon>Agaricomycotina</taxon>
        <taxon>Agaricomycetes</taxon>
        <taxon>Polyporales</taxon>
        <taxon>Irpicaceae</taxon>
        <taxon>Irpex</taxon>
    </lineage>
</organism>
<proteinExistence type="predicted"/>